<feature type="transmembrane region" description="Helical" evidence="6">
    <location>
        <begin position="94"/>
        <end position="118"/>
    </location>
</feature>
<dbReference type="Pfam" id="PF01061">
    <property type="entry name" value="ABC2_membrane"/>
    <property type="match status" value="1"/>
</dbReference>
<dbReference type="GO" id="GO:0140359">
    <property type="term" value="F:ABC-type transporter activity"/>
    <property type="evidence" value="ECO:0007669"/>
    <property type="project" value="InterPro"/>
</dbReference>
<evidence type="ECO:0000313" key="9">
    <source>
        <dbReference type="Proteomes" id="UP000261811"/>
    </source>
</evidence>
<dbReference type="GO" id="GO:0043190">
    <property type="term" value="C:ATP-binding cassette (ABC) transporter complex"/>
    <property type="evidence" value="ECO:0007669"/>
    <property type="project" value="InterPro"/>
</dbReference>
<dbReference type="PIRSF" id="PIRSF006648">
    <property type="entry name" value="DrrB"/>
    <property type="match status" value="1"/>
</dbReference>
<dbReference type="InterPro" id="IPR013525">
    <property type="entry name" value="ABC2_TM"/>
</dbReference>
<evidence type="ECO:0000256" key="2">
    <source>
        <dbReference type="ARBA" id="ARBA00022692"/>
    </source>
</evidence>
<gene>
    <name evidence="8" type="ORF">DZF91_33170</name>
</gene>
<dbReference type="InterPro" id="IPR000412">
    <property type="entry name" value="ABC_2_transport"/>
</dbReference>
<feature type="domain" description="ABC-2 type transporter transmembrane" evidence="7">
    <location>
        <begin position="8"/>
        <end position="198"/>
    </location>
</feature>
<keyword evidence="2 6" id="KW-0812">Transmembrane</keyword>
<keyword evidence="4 6" id="KW-0472">Membrane</keyword>
<dbReference type="GO" id="GO:0046677">
    <property type="term" value="P:response to antibiotic"/>
    <property type="evidence" value="ECO:0007669"/>
    <property type="project" value="UniProtKB-KW"/>
</dbReference>
<dbReference type="EMBL" id="QURH01000976">
    <property type="protein sequence ID" value="RFU37388.1"/>
    <property type="molecule type" value="Genomic_DNA"/>
</dbReference>
<name>A0A372JDC3_9ACTN</name>
<evidence type="ECO:0000259" key="7">
    <source>
        <dbReference type="Pfam" id="PF01061"/>
    </source>
</evidence>
<evidence type="ECO:0000256" key="6">
    <source>
        <dbReference type="SAM" id="Phobius"/>
    </source>
</evidence>
<feature type="transmembrane region" description="Helical" evidence="6">
    <location>
        <begin position="20"/>
        <end position="38"/>
    </location>
</feature>
<organism evidence="8 9">
    <name type="scientific">Actinomadura logoneensis</name>
    <dbReference type="NCBI Taxonomy" id="2293572"/>
    <lineage>
        <taxon>Bacteria</taxon>
        <taxon>Bacillati</taxon>
        <taxon>Actinomycetota</taxon>
        <taxon>Actinomycetes</taxon>
        <taxon>Streptosporangiales</taxon>
        <taxon>Thermomonosporaceae</taxon>
        <taxon>Actinomadura</taxon>
    </lineage>
</organism>
<evidence type="ECO:0000256" key="5">
    <source>
        <dbReference type="ARBA" id="ARBA00023251"/>
    </source>
</evidence>
<evidence type="ECO:0000256" key="3">
    <source>
        <dbReference type="ARBA" id="ARBA00022989"/>
    </source>
</evidence>
<dbReference type="Proteomes" id="UP000261811">
    <property type="component" value="Unassembled WGS sequence"/>
</dbReference>
<feature type="transmembrane region" description="Helical" evidence="6">
    <location>
        <begin position="215"/>
        <end position="236"/>
    </location>
</feature>
<dbReference type="RefSeq" id="WP_117360996.1">
    <property type="nucleotide sequence ID" value="NZ_QURH01000976.1"/>
</dbReference>
<evidence type="ECO:0000256" key="1">
    <source>
        <dbReference type="ARBA" id="ARBA00004141"/>
    </source>
</evidence>
<reference evidence="8 9" key="1">
    <citation type="submission" date="2018-08" db="EMBL/GenBank/DDBJ databases">
        <title>Actinomadura jelena sp. nov., a novel Actinomycete isolated from soil in Chad.</title>
        <authorList>
            <person name="Shi L."/>
        </authorList>
    </citation>
    <scope>NUCLEOTIDE SEQUENCE [LARGE SCALE GENOMIC DNA]</scope>
    <source>
        <strain evidence="8 9">NEAU-G17</strain>
    </source>
</reference>
<comment type="caution">
    <text evidence="8">The sequence shown here is derived from an EMBL/GenBank/DDBJ whole genome shotgun (WGS) entry which is preliminary data.</text>
</comment>
<feature type="transmembrane region" description="Helical" evidence="6">
    <location>
        <begin position="162"/>
        <end position="181"/>
    </location>
</feature>
<accession>A0A372JDC3</accession>
<dbReference type="PANTHER" id="PTHR43229:SF2">
    <property type="entry name" value="NODULATION PROTEIN J"/>
    <property type="match status" value="1"/>
</dbReference>
<dbReference type="PANTHER" id="PTHR43229">
    <property type="entry name" value="NODULATION PROTEIN J"/>
    <property type="match status" value="1"/>
</dbReference>
<proteinExistence type="predicted"/>
<evidence type="ECO:0000313" key="8">
    <source>
        <dbReference type="EMBL" id="RFU37388.1"/>
    </source>
</evidence>
<protein>
    <submittedName>
        <fullName evidence="8">ABC transporter permease</fullName>
    </submittedName>
</protein>
<comment type="subcellular location">
    <subcellularLocation>
        <location evidence="1">Membrane</location>
        <topology evidence="1">Multi-pass membrane protein</topology>
    </subcellularLocation>
</comment>
<feature type="transmembrane region" description="Helical" evidence="6">
    <location>
        <begin position="50"/>
        <end position="73"/>
    </location>
</feature>
<keyword evidence="3 6" id="KW-1133">Transmembrane helix</keyword>
<keyword evidence="5" id="KW-0046">Antibiotic resistance</keyword>
<keyword evidence="9" id="KW-1185">Reference proteome</keyword>
<evidence type="ECO:0000256" key="4">
    <source>
        <dbReference type="ARBA" id="ARBA00023136"/>
    </source>
</evidence>
<dbReference type="AlphaFoldDB" id="A0A372JDC3"/>
<dbReference type="OrthoDB" id="63188at2"/>
<sequence>MMLVHYVRLEMLRLLRDPGYLLMTLVSPLTMYLVFTNLDLGGGTSSDAAVYSMVGMAGFGAIGAVMTNGVSIAEDKPLGWIRQLRLLPLGPSQVVVGRAVCAMVAALPPILAVCLAGGLVDGVSLSPGRWIAVILLLWAGISPLAVLGVGFGYLLTAQKAQMAGLAFYMGLSLLGGLWFPIRLMPSWVADIARVTPVNRYGELSWKVAGGHAPTLVGVGVLAAWAAAFTVFSVIAYRRAAQTV</sequence>
<dbReference type="InterPro" id="IPR051784">
    <property type="entry name" value="Nod_factor_ABC_transporter"/>
</dbReference>
<feature type="transmembrane region" description="Helical" evidence="6">
    <location>
        <begin position="130"/>
        <end position="155"/>
    </location>
</feature>